<evidence type="ECO:0000256" key="1">
    <source>
        <dbReference type="ARBA" id="ARBA00004141"/>
    </source>
</evidence>
<dbReference type="GO" id="GO:0016020">
    <property type="term" value="C:membrane"/>
    <property type="evidence" value="ECO:0007669"/>
    <property type="project" value="UniProtKB-SubCell"/>
</dbReference>
<evidence type="ECO:0000256" key="3">
    <source>
        <dbReference type="ARBA" id="ARBA00022989"/>
    </source>
</evidence>
<sequence length="129" mass="14143">TTLRLISGLFGARGVSIPASLVEISSRVKLNFSRFFDNYVAAAAIITLYSLLTNWDLLLDMVFIATGDLLIRKLNGGCITFGERKLTTSQLYTLLYVTALLVMLRYLISIIGTTGLLVLSHALLIDNSV</sequence>
<dbReference type="AlphaFoldDB" id="A0AAN6XX06"/>
<keyword evidence="2 5" id="KW-0812">Transmembrane</keyword>
<dbReference type="Proteomes" id="UP001301769">
    <property type="component" value="Unassembled WGS sequence"/>
</dbReference>
<feature type="transmembrane region" description="Helical" evidence="5">
    <location>
        <begin position="35"/>
        <end position="52"/>
    </location>
</feature>
<dbReference type="EMBL" id="MU858310">
    <property type="protein sequence ID" value="KAK4207226.1"/>
    <property type="molecule type" value="Genomic_DNA"/>
</dbReference>
<protein>
    <recommendedName>
        <fullName evidence="5">PRA1 family protein</fullName>
    </recommendedName>
</protein>
<comment type="caution">
    <text evidence="6">The sequence shown here is derived from an EMBL/GenBank/DDBJ whole genome shotgun (WGS) entry which is preliminary data.</text>
</comment>
<gene>
    <name evidence="6" type="ORF">QBC37DRAFT_243084</name>
</gene>
<evidence type="ECO:0000256" key="2">
    <source>
        <dbReference type="ARBA" id="ARBA00022692"/>
    </source>
</evidence>
<dbReference type="PANTHER" id="PTHR19317">
    <property type="entry name" value="PRENYLATED RAB ACCEPTOR 1-RELATED"/>
    <property type="match status" value="1"/>
</dbReference>
<comment type="subcellular location">
    <subcellularLocation>
        <location evidence="1 5">Membrane</location>
        <topology evidence="1 5">Multi-pass membrane protein</topology>
    </subcellularLocation>
</comment>
<evidence type="ECO:0000313" key="7">
    <source>
        <dbReference type="Proteomes" id="UP001301769"/>
    </source>
</evidence>
<feature type="non-terminal residue" evidence="6">
    <location>
        <position position="129"/>
    </location>
</feature>
<keyword evidence="4 5" id="KW-0472">Membrane</keyword>
<keyword evidence="7" id="KW-1185">Reference proteome</keyword>
<dbReference type="Pfam" id="PF03208">
    <property type="entry name" value="PRA1"/>
    <property type="match status" value="1"/>
</dbReference>
<dbReference type="GO" id="GO:0005794">
    <property type="term" value="C:Golgi apparatus"/>
    <property type="evidence" value="ECO:0007669"/>
    <property type="project" value="TreeGrafter"/>
</dbReference>
<reference evidence="6" key="2">
    <citation type="submission" date="2023-05" db="EMBL/GenBank/DDBJ databases">
        <authorList>
            <consortium name="Lawrence Berkeley National Laboratory"/>
            <person name="Steindorff A."/>
            <person name="Hensen N."/>
            <person name="Bonometti L."/>
            <person name="Westerberg I."/>
            <person name="Brannstrom I.O."/>
            <person name="Guillou S."/>
            <person name="Cros-Aarteil S."/>
            <person name="Calhoun S."/>
            <person name="Haridas S."/>
            <person name="Kuo A."/>
            <person name="Mondo S."/>
            <person name="Pangilinan J."/>
            <person name="Riley R."/>
            <person name="Labutti K."/>
            <person name="Andreopoulos B."/>
            <person name="Lipzen A."/>
            <person name="Chen C."/>
            <person name="Yanf M."/>
            <person name="Daum C."/>
            <person name="Ng V."/>
            <person name="Clum A."/>
            <person name="Ohm R."/>
            <person name="Martin F."/>
            <person name="Silar P."/>
            <person name="Natvig D."/>
            <person name="Lalanne C."/>
            <person name="Gautier V."/>
            <person name="Ament-Velasquez S.L."/>
            <person name="Kruys A."/>
            <person name="Hutchinson M.I."/>
            <person name="Powell A.J."/>
            <person name="Barry K."/>
            <person name="Miller A.N."/>
            <person name="Grigoriev I.V."/>
            <person name="Debuchy R."/>
            <person name="Gladieux P."/>
            <person name="Thoren M.H."/>
            <person name="Johannesson H."/>
        </authorList>
    </citation>
    <scope>NUCLEOTIDE SEQUENCE</scope>
    <source>
        <strain evidence="6">PSN293</strain>
    </source>
</reference>
<name>A0AAN6XX06_9PEZI</name>
<feature type="transmembrane region" description="Helical" evidence="5">
    <location>
        <begin position="94"/>
        <end position="119"/>
    </location>
</feature>
<evidence type="ECO:0000256" key="4">
    <source>
        <dbReference type="ARBA" id="ARBA00023136"/>
    </source>
</evidence>
<proteinExistence type="inferred from homology"/>
<evidence type="ECO:0000256" key="5">
    <source>
        <dbReference type="RuleBase" id="RU363107"/>
    </source>
</evidence>
<dbReference type="InterPro" id="IPR004895">
    <property type="entry name" value="Prenylated_rab_accept_PRA1"/>
</dbReference>
<keyword evidence="3 5" id="KW-1133">Transmembrane helix</keyword>
<reference evidence="6" key="1">
    <citation type="journal article" date="2023" name="Mol. Phylogenet. Evol.">
        <title>Genome-scale phylogeny and comparative genomics of the fungal order Sordariales.</title>
        <authorList>
            <person name="Hensen N."/>
            <person name="Bonometti L."/>
            <person name="Westerberg I."/>
            <person name="Brannstrom I.O."/>
            <person name="Guillou S."/>
            <person name="Cros-Aarteil S."/>
            <person name="Calhoun S."/>
            <person name="Haridas S."/>
            <person name="Kuo A."/>
            <person name="Mondo S."/>
            <person name="Pangilinan J."/>
            <person name="Riley R."/>
            <person name="LaButti K."/>
            <person name="Andreopoulos B."/>
            <person name="Lipzen A."/>
            <person name="Chen C."/>
            <person name="Yan M."/>
            <person name="Daum C."/>
            <person name="Ng V."/>
            <person name="Clum A."/>
            <person name="Steindorff A."/>
            <person name="Ohm R.A."/>
            <person name="Martin F."/>
            <person name="Silar P."/>
            <person name="Natvig D.O."/>
            <person name="Lalanne C."/>
            <person name="Gautier V."/>
            <person name="Ament-Velasquez S.L."/>
            <person name="Kruys A."/>
            <person name="Hutchinson M.I."/>
            <person name="Powell A.J."/>
            <person name="Barry K."/>
            <person name="Miller A.N."/>
            <person name="Grigoriev I.V."/>
            <person name="Debuchy R."/>
            <person name="Gladieux P."/>
            <person name="Hiltunen Thoren M."/>
            <person name="Johannesson H."/>
        </authorList>
    </citation>
    <scope>NUCLEOTIDE SEQUENCE</scope>
    <source>
        <strain evidence="6">PSN293</strain>
    </source>
</reference>
<dbReference type="PANTHER" id="PTHR19317:SF0">
    <property type="entry name" value="PRENYLATED RAB ACCEPTOR PROTEIN 1"/>
    <property type="match status" value="1"/>
</dbReference>
<comment type="similarity">
    <text evidence="5">Belongs to the PRA1 family.</text>
</comment>
<organism evidence="6 7">
    <name type="scientific">Rhypophila decipiens</name>
    <dbReference type="NCBI Taxonomy" id="261697"/>
    <lineage>
        <taxon>Eukaryota</taxon>
        <taxon>Fungi</taxon>
        <taxon>Dikarya</taxon>
        <taxon>Ascomycota</taxon>
        <taxon>Pezizomycotina</taxon>
        <taxon>Sordariomycetes</taxon>
        <taxon>Sordariomycetidae</taxon>
        <taxon>Sordariales</taxon>
        <taxon>Naviculisporaceae</taxon>
        <taxon>Rhypophila</taxon>
    </lineage>
</organism>
<feature type="non-terminal residue" evidence="6">
    <location>
        <position position="1"/>
    </location>
</feature>
<accession>A0AAN6XX06</accession>
<evidence type="ECO:0000313" key="6">
    <source>
        <dbReference type="EMBL" id="KAK4207226.1"/>
    </source>
</evidence>